<accession>A0A5N0T5T8</accession>
<evidence type="ECO:0000313" key="3">
    <source>
        <dbReference type="EMBL" id="KAA9130303.1"/>
    </source>
</evidence>
<proteinExistence type="predicted"/>
<dbReference type="InterPro" id="IPR053195">
    <property type="entry name" value="Bax-like"/>
</dbReference>
<dbReference type="InterPro" id="IPR002901">
    <property type="entry name" value="MGlyc_endo_b_GlcNAc-like_dom"/>
</dbReference>
<gene>
    <name evidence="3" type="ORF">F3N42_13270</name>
</gene>
<sequence length="385" mass="42294">MSRQSFLHPIVVSLLALSLFACDGPAGDTEQASTGELAAVDTATPPVDASETLTGTAEPAGTGSLLEKEIIVLPADQTGLDWLDSAEAWGGLDEAPSLGVPYLLFTAVGERWETMSNEMTVQRKKQIFYRFMLPLVLHANKMVRERRARVLDLQAGLADGRSLTPEDIEFLRQGLVELRIAGDDDVADLSISTPELGAWLDQVLVRLDEIPAGLALGQAAYESGYGTSRFAIQGNALFGQWTYGGEGIKPEEQRTSLGDHRIASFEWPFDSVRGYFMNLMSHPSYADFRRLRAQQRAAGEPLDSLVLADGLLKYSERGQAYVDDLKGIISHNGLDEADDVELRDEPMHFVVVADDQAAVADIETELDQMRESGELVTIYERMRLD</sequence>
<feature type="signal peptide" evidence="1">
    <location>
        <begin position="1"/>
        <end position="21"/>
    </location>
</feature>
<organism evidence="3 4">
    <name type="scientific">Marinihelvus fidelis</name>
    <dbReference type="NCBI Taxonomy" id="2613842"/>
    <lineage>
        <taxon>Bacteria</taxon>
        <taxon>Pseudomonadati</taxon>
        <taxon>Pseudomonadota</taxon>
        <taxon>Gammaproteobacteria</taxon>
        <taxon>Chromatiales</taxon>
        <taxon>Wenzhouxiangellaceae</taxon>
        <taxon>Marinihelvus</taxon>
    </lineage>
</organism>
<dbReference type="GO" id="GO:0004040">
    <property type="term" value="F:amidase activity"/>
    <property type="evidence" value="ECO:0007669"/>
    <property type="project" value="InterPro"/>
</dbReference>
<keyword evidence="1" id="KW-0732">Signal</keyword>
<evidence type="ECO:0000313" key="4">
    <source>
        <dbReference type="Proteomes" id="UP000325372"/>
    </source>
</evidence>
<dbReference type="RefSeq" id="WP_150864968.1">
    <property type="nucleotide sequence ID" value="NZ_VYXP01000008.1"/>
</dbReference>
<dbReference type="Pfam" id="PF01832">
    <property type="entry name" value="Glucosaminidase"/>
    <property type="match status" value="1"/>
</dbReference>
<dbReference type="Proteomes" id="UP000325372">
    <property type="component" value="Unassembled WGS sequence"/>
</dbReference>
<evidence type="ECO:0000256" key="1">
    <source>
        <dbReference type="SAM" id="SignalP"/>
    </source>
</evidence>
<dbReference type="EMBL" id="VYXP01000008">
    <property type="protein sequence ID" value="KAA9130303.1"/>
    <property type="molecule type" value="Genomic_DNA"/>
</dbReference>
<feature type="domain" description="Mannosyl-glycoprotein endo-beta-N-acetylglucosamidase-like" evidence="2">
    <location>
        <begin position="209"/>
        <end position="332"/>
    </location>
</feature>
<reference evidence="3 4" key="1">
    <citation type="submission" date="2019-09" db="EMBL/GenBank/DDBJ databases">
        <title>Wenzhouxiangella sp. Genome sequencing and assembly.</title>
        <authorList>
            <person name="Zhang R."/>
        </authorList>
    </citation>
    <scope>NUCLEOTIDE SEQUENCE [LARGE SCALE GENOMIC DNA]</scope>
    <source>
        <strain evidence="3 4">W260</strain>
    </source>
</reference>
<dbReference type="PROSITE" id="PS51257">
    <property type="entry name" value="PROKAR_LIPOPROTEIN"/>
    <property type="match status" value="1"/>
</dbReference>
<feature type="chain" id="PRO_5024445268" description="Mannosyl-glycoprotein endo-beta-N-acetylglucosamidase-like domain-containing protein" evidence="1">
    <location>
        <begin position="22"/>
        <end position="385"/>
    </location>
</feature>
<comment type="caution">
    <text evidence="3">The sequence shown here is derived from an EMBL/GenBank/DDBJ whole genome shotgun (WGS) entry which is preliminary data.</text>
</comment>
<keyword evidence="4" id="KW-1185">Reference proteome</keyword>
<dbReference type="PANTHER" id="PTHR40572:SF1">
    <property type="entry name" value="PROTEIN BAX"/>
    <property type="match status" value="1"/>
</dbReference>
<evidence type="ECO:0000259" key="2">
    <source>
        <dbReference type="Pfam" id="PF01832"/>
    </source>
</evidence>
<protein>
    <recommendedName>
        <fullName evidence="2">Mannosyl-glycoprotein endo-beta-N-acetylglucosamidase-like domain-containing protein</fullName>
    </recommendedName>
</protein>
<name>A0A5N0T5T8_9GAMM</name>
<dbReference type="Gene3D" id="1.10.530.10">
    <property type="match status" value="1"/>
</dbReference>
<dbReference type="PANTHER" id="PTHR40572">
    <property type="entry name" value="PROTEIN BAX"/>
    <property type="match status" value="1"/>
</dbReference>
<dbReference type="AlphaFoldDB" id="A0A5N0T5T8"/>